<organism evidence="3 4">
    <name type="scientific">Hymenobacter mucosus</name>
    <dbReference type="NCBI Taxonomy" id="1411120"/>
    <lineage>
        <taxon>Bacteria</taxon>
        <taxon>Pseudomonadati</taxon>
        <taxon>Bacteroidota</taxon>
        <taxon>Cytophagia</taxon>
        <taxon>Cytophagales</taxon>
        <taxon>Hymenobacteraceae</taxon>
        <taxon>Hymenobacter</taxon>
    </lineage>
</organism>
<dbReference type="AlphaFoldDB" id="A0A238XF69"/>
<keyword evidence="2" id="KW-1133">Transmembrane helix</keyword>
<evidence type="ECO:0000256" key="1">
    <source>
        <dbReference type="SAM" id="MobiDB-lite"/>
    </source>
</evidence>
<dbReference type="RefSeq" id="WP_089332558.1">
    <property type="nucleotide sequence ID" value="NZ_FZNS01000004.1"/>
</dbReference>
<protein>
    <submittedName>
        <fullName evidence="3">Uncharacterized protein</fullName>
    </submittedName>
</protein>
<feature type="region of interest" description="Disordered" evidence="1">
    <location>
        <begin position="26"/>
        <end position="52"/>
    </location>
</feature>
<proteinExistence type="predicted"/>
<feature type="region of interest" description="Disordered" evidence="1">
    <location>
        <begin position="65"/>
        <end position="143"/>
    </location>
</feature>
<keyword evidence="2" id="KW-0812">Transmembrane</keyword>
<keyword evidence="4" id="KW-1185">Reference proteome</keyword>
<evidence type="ECO:0000313" key="4">
    <source>
        <dbReference type="Proteomes" id="UP000198310"/>
    </source>
</evidence>
<gene>
    <name evidence="3" type="ORF">SAMN06269173_1046</name>
</gene>
<dbReference type="EMBL" id="FZNS01000004">
    <property type="protein sequence ID" value="SNR57191.1"/>
    <property type="molecule type" value="Genomic_DNA"/>
</dbReference>
<feature type="compositionally biased region" description="Basic and acidic residues" evidence="1">
    <location>
        <begin position="27"/>
        <end position="45"/>
    </location>
</feature>
<keyword evidence="2" id="KW-0472">Membrane</keyword>
<reference evidence="4" key="1">
    <citation type="submission" date="2017-06" db="EMBL/GenBank/DDBJ databases">
        <authorList>
            <person name="Varghese N."/>
            <person name="Submissions S."/>
        </authorList>
    </citation>
    <scope>NUCLEOTIDE SEQUENCE [LARGE SCALE GENOMIC DNA]</scope>
    <source>
        <strain evidence="4">DSM 28041</strain>
    </source>
</reference>
<accession>A0A238XF69</accession>
<evidence type="ECO:0000313" key="3">
    <source>
        <dbReference type="EMBL" id="SNR57191.1"/>
    </source>
</evidence>
<feature type="transmembrane region" description="Helical" evidence="2">
    <location>
        <begin position="6"/>
        <end position="22"/>
    </location>
</feature>
<name>A0A238XF69_9BACT</name>
<evidence type="ECO:0000256" key="2">
    <source>
        <dbReference type="SAM" id="Phobius"/>
    </source>
</evidence>
<sequence length="177" mass="19849">MEKLQTLGWILIGLVVFIWRMVQKAKATTERERRERKFSRPDASGRPRPVAPLPVTSFEEMLRQMQTQNQSEQPAPVATETTMGGRPVPSPRSQERTDIGAPSLEKPVLTRSLEGPTPEARRATPLALAGKAPLPSYRRQEQTRATEAAVRSIADRLRNPADLRAAFVLGEILQRKF</sequence>
<dbReference type="Proteomes" id="UP000198310">
    <property type="component" value="Unassembled WGS sequence"/>
</dbReference>